<evidence type="ECO:0000313" key="2">
    <source>
        <dbReference type="Proteomes" id="UP000299102"/>
    </source>
</evidence>
<reference evidence="1 2" key="1">
    <citation type="journal article" date="2019" name="Commun. Biol.">
        <title>The bagworm genome reveals a unique fibroin gene that provides high tensile strength.</title>
        <authorList>
            <person name="Kono N."/>
            <person name="Nakamura H."/>
            <person name="Ohtoshi R."/>
            <person name="Tomita M."/>
            <person name="Numata K."/>
            <person name="Arakawa K."/>
        </authorList>
    </citation>
    <scope>NUCLEOTIDE SEQUENCE [LARGE SCALE GENOMIC DNA]</scope>
</reference>
<evidence type="ECO:0000313" key="1">
    <source>
        <dbReference type="EMBL" id="GBP74760.1"/>
    </source>
</evidence>
<proteinExistence type="predicted"/>
<dbReference type="AlphaFoldDB" id="A0A4C1YI71"/>
<keyword evidence="2" id="KW-1185">Reference proteome</keyword>
<accession>A0A4C1YI71</accession>
<organism evidence="1 2">
    <name type="scientific">Eumeta variegata</name>
    <name type="common">Bagworm moth</name>
    <name type="synonym">Eumeta japonica</name>
    <dbReference type="NCBI Taxonomy" id="151549"/>
    <lineage>
        <taxon>Eukaryota</taxon>
        <taxon>Metazoa</taxon>
        <taxon>Ecdysozoa</taxon>
        <taxon>Arthropoda</taxon>
        <taxon>Hexapoda</taxon>
        <taxon>Insecta</taxon>
        <taxon>Pterygota</taxon>
        <taxon>Neoptera</taxon>
        <taxon>Endopterygota</taxon>
        <taxon>Lepidoptera</taxon>
        <taxon>Glossata</taxon>
        <taxon>Ditrysia</taxon>
        <taxon>Tineoidea</taxon>
        <taxon>Psychidae</taxon>
        <taxon>Oiketicinae</taxon>
        <taxon>Eumeta</taxon>
    </lineage>
</organism>
<name>A0A4C1YI71_EUMVA</name>
<sequence length="135" mass="14747">MLLLSGRDHPTADALPLFPLFPPREAINLHQVACAFMESSYTCLSVPGPYAKTALFQQVSTLTSNDVCPLSPQPDGFVSFVRFGNATAFSPVSNIRLQLNAKHIPVLQHCCKGKTLAYSVIAREIIFNLISRSAK</sequence>
<dbReference type="EMBL" id="BGZK01001221">
    <property type="protein sequence ID" value="GBP74760.1"/>
    <property type="molecule type" value="Genomic_DNA"/>
</dbReference>
<dbReference type="Proteomes" id="UP000299102">
    <property type="component" value="Unassembled WGS sequence"/>
</dbReference>
<protein>
    <submittedName>
        <fullName evidence="1">Uncharacterized protein</fullName>
    </submittedName>
</protein>
<comment type="caution">
    <text evidence="1">The sequence shown here is derived from an EMBL/GenBank/DDBJ whole genome shotgun (WGS) entry which is preliminary data.</text>
</comment>
<gene>
    <name evidence="1" type="ORF">EVAR_45088_1</name>
</gene>